<feature type="transmembrane region" description="Helical" evidence="8">
    <location>
        <begin position="54"/>
        <end position="77"/>
    </location>
</feature>
<evidence type="ECO:0000259" key="10">
    <source>
        <dbReference type="Pfam" id="PF08019"/>
    </source>
</evidence>
<feature type="transmembrane region" description="Helical" evidence="8">
    <location>
        <begin position="160"/>
        <end position="182"/>
    </location>
</feature>
<dbReference type="PANTHER" id="PTHR30443">
    <property type="entry name" value="INNER MEMBRANE PROTEIN"/>
    <property type="match status" value="1"/>
</dbReference>
<dbReference type="RefSeq" id="WP_197712966.1">
    <property type="nucleotide sequence ID" value="NZ_AP018686.1"/>
</dbReference>
<organism evidence="11 12">
    <name type="scientific">Vibrio rumoiensis</name>
    <dbReference type="NCBI Taxonomy" id="76258"/>
    <lineage>
        <taxon>Bacteria</taxon>
        <taxon>Pseudomonadati</taxon>
        <taxon>Pseudomonadota</taxon>
        <taxon>Gammaproteobacteria</taxon>
        <taxon>Vibrionales</taxon>
        <taxon>Vibrionaceae</taxon>
        <taxon>Vibrio</taxon>
    </lineage>
</organism>
<sequence>MLTFISRLCGSDSFYRPSVKVTTLVVWLAFYYGFILNFPIVAKIFSLSQDVPDFWFPYTAPFVLLFAFIVIFSIFALPIILKPFFIILTLTSALALYAEHEFHVLFDTSMIENVIETNVSEILFYFNVRSVLYLLGFGVIPSLLLLWVKIEYRPSIFREVAARVILVLVALVGISVIAITTYKDYASVGRNNKYLNRMIIPAHVYDAYKYLRRNYLTKPLPYQSLGDDAKLMPTENGKPTLVVMVLGETARAMNFTDNGYARDTQPYTKDLGLISFKDVSSCGTYTALSVPCMFSNMNRTQYNKAKANAQDNAVDIIAKAGVETLWVDNDGGDKGVAHHTQLINIDPGSDETLCDGNTCFDQVMIKPAKQFIEKDHKNKLVVLHAIGSHGPTYFQRFPVEMAKFAPWCNRKDIEQCTDQEITNVYDNTLVYTDFFLAQVIEQLKGYSKDYNVALMYVSDHGESLGENGLYLHGTPYAIAPKEQTTVPWLLWLPEQYAQQKHIDAACVKQEAQQPNYSHDNFFHSLIGLYGVETKDKQADLDLFSNCHR</sequence>
<evidence type="ECO:0000259" key="9">
    <source>
        <dbReference type="Pfam" id="PF00884"/>
    </source>
</evidence>
<evidence type="ECO:0000256" key="3">
    <source>
        <dbReference type="ARBA" id="ARBA00022519"/>
    </source>
</evidence>
<reference evidence="11 12" key="1">
    <citation type="submission" date="2024-10" db="EMBL/GenBank/DDBJ databases">
        <authorList>
            <person name="Yibar A."/>
            <person name="Saticioglu I.B."/>
            <person name="Duman M."/>
            <person name="Ajmi N."/>
            <person name="Gurler F."/>
            <person name="Ay H."/>
            <person name="Onuk E."/>
            <person name="Guler S."/>
            <person name="Romalde J.L."/>
        </authorList>
    </citation>
    <scope>NUCLEOTIDE SEQUENCE [LARGE SCALE GENOMIC DNA]</scope>
    <source>
        <strain evidence="11 12">14-MA-B</strain>
    </source>
</reference>
<dbReference type="InterPro" id="IPR040423">
    <property type="entry name" value="PEA_transferase"/>
</dbReference>
<keyword evidence="12" id="KW-1185">Reference proteome</keyword>
<feature type="domain" description="Phosphoethanolamine transferase N-terminal" evidence="10">
    <location>
        <begin position="64"/>
        <end position="214"/>
    </location>
</feature>
<feature type="domain" description="Sulfatase N-terminal" evidence="9">
    <location>
        <begin position="241"/>
        <end position="531"/>
    </location>
</feature>
<dbReference type="EC" id="2.7.-.-" evidence="11"/>
<evidence type="ECO:0000313" key="11">
    <source>
        <dbReference type="EMBL" id="MFH0266979.1"/>
    </source>
</evidence>
<feature type="transmembrane region" description="Helical" evidence="8">
    <location>
        <begin position="122"/>
        <end position="148"/>
    </location>
</feature>
<evidence type="ECO:0000256" key="4">
    <source>
        <dbReference type="ARBA" id="ARBA00022679"/>
    </source>
</evidence>
<feature type="transmembrane region" description="Helical" evidence="8">
    <location>
        <begin position="84"/>
        <end position="102"/>
    </location>
</feature>
<protein>
    <submittedName>
        <fullName evidence="11">Phosphoethanolamine transferase</fullName>
        <ecNumber evidence="11">2.7.-.-</ecNumber>
    </submittedName>
</protein>
<dbReference type="GO" id="GO:0016740">
    <property type="term" value="F:transferase activity"/>
    <property type="evidence" value="ECO:0007669"/>
    <property type="project" value="UniProtKB-KW"/>
</dbReference>
<dbReference type="PANTHER" id="PTHR30443:SF0">
    <property type="entry name" value="PHOSPHOETHANOLAMINE TRANSFERASE EPTA"/>
    <property type="match status" value="1"/>
</dbReference>
<evidence type="ECO:0000256" key="7">
    <source>
        <dbReference type="ARBA" id="ARBA00023136"/>
    </source>
</evidence>
<evidence type="ECO:0000256" key="1">
    <source>
        <dbReference type="ARBA" id="ARBA00004429"/>
    </source>
</evidence>
<accession>A0ABW7J1G0</accession>
<dbReference type="InterPro" id="IPR017850">
    <property type="entry name" value="Alkaline_phosphatase_core_sf"/>
</dbReference>
<dbReference type="NCBIfam" id="NF028537">
    <property type="entry name" value="P_eth_NH2_trans"/>
    <property type="match status" value="1"/>
</dbReference>
<dbReference type="Proteomes" id="UP001607151">
    <property type="component" value="Unassembled WGS sequence"/>
</dbReference>
<keyword evidence="5 8" id="KW-0812">Transmembrane</keyword>
<dbReference type="Pfam" id="PF08019">
    <property type="entry name" value="EptA_B_N"/>
    <property type="match status" value="1"/>
</dbReference>
<proteinExistence type="predicted"/>
<dbReference type="InterPro" id="IPR000917">
    <property type="entry name" value="Sulfatase_N"/>
</dbReference>
<keyword evidence="3" id="KW-0997">Cell inner membrane</keyword>
<gene>
    <name evidence="11" type="ORF">ACGRQ9_16170</name>
</gene>
<keyword evidence="6 8" id="KW-1133">Transmembrane helix</keyword>
<feature type="transmembrane region" description="Helical" evidence="8">
    <location>
        <begin position="21"/>
        <end position="42"/>
    </location>
</feature>
<comment type="subcellular location">
    <subcellularLocation>
        <location evidence="1">Cell inner membrane</location>
        <topology evidence="1">Multi-pass membrane protein</topology>
    </subcellularLocation>
</comment>
<keyword evidence="4 11" id="KW-0808">Transferase</keyword>
<evidence type="ECO:0000256" key="2">
    <source>
        <dbReference type="ARBA" id="ARBA00022475"/>
    </source>
</evidence>
<keyword evidence="7 8" id="KW-0472">Membrane</keyword>
<dbReference type="Pfam" id="PF00884">
    <property type="entry name" value="Sulfatase"/>
    <property type="match status" value="1"/>
</dbReference>
<dbReference type="SUPFAM" id="SSF53649">
    <property type="entry name" value="Alkaline phosphatase-like"/>
    <property type="match status" value="1"/>
</dbReference>
<dbReference type="InterPro" id="IPR058130">
    <property type="entry name" value="PEA_transf_C"/>
</dbReference>
<name>A0ABW7J1G0_9VIBR</name>
<evidence type="ECO:0000256" key="6">
    <source>
        <dbReference type="ARBA" id="ARBA00022989"/>
    </source>
</evidence>
<dbReference type="CDD" id="cd16017">
    <property type="entry name" value="LptA"/>
    <property type="match status" value="1"/>
</dbReference>
<dbReference type="InterPro" id="IPR012549">
    <property type="entry name" value="EptA-like_N"/>
</dbReference>
<evidence type="ECO:0000256" key="8">
    <source>
        <dbReference type="SAM" id="Phobius"/>
    </source>
</evidence>
<dbReference type="EMBL" id="JBIHSN010000003">
    <property type="protein sequence ID" value="MFH0266979.1"/>
    <property type="molecule type" value="Genomic_DNA"/>
</dbReference>
<evidence type="ECO:0000313" key="12">
    <source>
        <dbReference type="Proteomes" id="UP001607151"/>
    </source>
</evidence>
<dbReference type="Gene3D" id="3.40.720.10">
    <property type="entry name" value="Alkaline Phosphatase, subunit A"/>
    <property type="match status" value="1"/>
</dbReference>
<evidence type="ECO:0000256" key="5">
    <source>
        <dbReference type="ARBA" id="ARBA00022692"/>
    </source>
</evidence>
<keyword evidence="2" id="KW-1003">Cell membrane</keyword>
<comment type="caution">
    <text evidence="11">The sequence shown here is derived from an EMBL/GenBank/DDBJ whole genome shotgun (WGS) entry which is preliminary data.</text>
</comment>